<evidence type="ECO:0000313" key="3">
    <source>
        <dbReference type="Proteomes" id="UP000218934"/>
    </source>
</evidence>
<reference evidence="2 3" key="1">
    <citation type="submission" date="2017-09" db="EMBL/GenBank/DDBJ databases">
        <title>The Catabolism of 3,6-Dichlorosalicylic acid is Initiated by the Cytochrome P450 Monooxygenase DsmABC in Rhizorhabdus dicambivorans Ndbn-20.</title>
        <authorList>
            <person name="Na L."/>
        </authorList>
    </citation>
    <scope>NUCLEOTIDE SEQUENCE [LARGE SCALE GENOMIC DNA]</scope>
    <source>
        <strain evidence="2 3">Ndbn-20m</strain>
    </source>
</reference>
<evidence type="ECO:0000313" key="2">
    <source>
        <dbReference type="EMBL" id="PCE42576.1"/>
    </source>
</evidence>
<keyword evidence="3" id="KW-1185">Reference proteome</keyword>
<dbReference type="InterPro" id="IPR041411">
    <property type="entry name" value="Ldi"/>
</dbReference>
<name>A0A2A4FXV1_9SPHN</name>
<dbReference type="KEGG" id="rdi:CMV14_06905"/>
<sequence length="519" mass="58527">MDAIRARSEAPSLDVVQAGSLRRILELSERLPDDWSGMLGPTTLQEDFGALRFQLAYMAYVLALTHAHRLPAAPVVFQKPFDNFIQKILSPDVWTYWHYVSTGRGPFNKSLGELPAQWNPVEVDNIMYSAYVQSMALMYHYLFRDPKYARPGALSFSIKPLFWGEGGKLFLYDETSLNDHIYWNMVERGYLGIACEPNCIFQVCNQIPIIGFRFHDLVYGGNLAREVTDGYLAAWSEFGILNEMGHYNMMIQERERTLITPDQAPWADFWMAALMHAWNPDFVREHYPKQMAAWRMDGPDGTLTIRPVRSIAPNRPELISARDFGWAAVCASEVGDEETLARMLRYADSMLQPTWERGSYYYPRQDEPVNASGMPITMDPHTGNVLLAYARLNVPGGLAKLYDGVWNDEHFAEPAVVGMSSGIDVRQAWFDNATGMLSLAFAPRDQRALAAEFEIGRFWGRGTWTILLDDVAVASGDPGTVLSSTGGIAVRREDERLVIALPLNGLTSVLVVWDRSDAR</sequence>
<dbReference type="AlphaFoldDB" id="A0A2A4FXV1"/>
<evidence type="ECO:0000259" key="1">
    <source>
        <dbReference type="Pfam" id="PF18566"/>
    </source>
</evidence>
<accession>A0A2A4FXV1</accession>
<organism evidence="2 3">
    <name type="scientific">Rhizorhabdus dicambivorans</name>
    <dbReference type="NCBI Taxonomy" id="1850238"/>
    <lineage>
        <taxon>Bacteria</taxon>
        <taxon>Pseudomonadati</taxon>
        <taxon>Pseudomonadota</taxon>
        <taxon>Alphaproteobacteria</taxon>
        <taxon>Sphingomonadales</taxon>
        <taxon>Sphingomonadaceae</taxon>
        <taxon>Rhizorhabdus</taxon>
    </lineage>
</organism>
<protein>
    <recommendedName>
        <fullName evidence="1">Linalool dehydratase/isomerase domain-containing protein</fullName>
    </recommendedName>
</protein>
<dbReference type="Proteomes" id="UP000218934">
    <property type="component" value="Unassembled WGS sequence"/>
</dbReference>
<dbReference type="Pfam" id="PF18566">
    <property type="entry name" value="Ldi"/>
    <property type="match status" value="1"/>
</dbReference>
<comment type="caution">
    <text evidence="2">The sequence shown here is derived from an EMBL/GenBank/DDBJ whole genome shotgun (WGS) entry which is preliminary data.</text>
</comment>
<gene>
    <name evidence="2" type="ORF">COO09_09175</name>
</gene>
<dbReference type="EMBL" id="NWUF01000007">
    <property type="protein sequence ID" value="PCE42576.1"/>
    <property type="molecule type" value="Genomic_DNA"/>
</dbReference>
<proteinExistence type="predicted"/>
<feature type="domain" description="Linalool dehydratase/isomerase" evidence="1">
    <location>
        <begin position="52"/>
        <end position="367"/>
    </location>
</feature>